<accession>A0AAN9ACC9</accession>
<reference evidence="2 3" key="1">
    <citation type="submission" date="2023-11" db="EMBL/GenBank/DDBJ databases">
        <title>Halocaridina rubra genome assembly.</title>
        <authorList>
            <person name="Smith C."/>
        </authorList>
    </citation>
    <scope>NUCLEOTIDE SEQUENCE [LARGE SCALE GENOMIC DNA]</scope>
    <source>
        <strain evidence="2">EP-1</strain>
        <tissue evidence="2">Whole</tissue>
    </source>
</reference>
<comment type="caution">
    <text evidence="2">The sequence shown here is derived from an EMBL/GenBank/DDBJ whole genome shotgun (WGS) entry which is preliminary data.</text>
</comment>
<evidence type="ECO:0000256" key="1">
    <source>
        <dbReference type="SAM" id="MobiDB-lite"/>
    </source>
</evidence>
<dbReference type="EMBL" id="JAXCGZ010003788">
    <property type="protein sequence ID" value="KAK7083213.1"/>
    <property type="molecule type" value="Genomic_DNA"/>
</dbReference>
<dbReference type="AlphaFoldDB" id="A0AAN9ACC9"/>
<organism evidence="2 3">
    <name type="scientific">Halocaridina rubra</name>
    <name type="common">Hawaiian red shrimp</name>
    <dbReference type="NCBI Taxonomy" id="373956"/>
    <lineage>
        <taxon>Eukaryota</taxon>
        <taxon>Metazoa</taxon>
        <taxon>Ecdysozoa</taxon>
        <taxon>Arthropoda</taxon>
        <taxon>Crustacea</taxon>
        <taxon>Multicrustacea</taxon>
        <taxon>Malacostraca</taxon>
        <taxon>Eumalacostraca</taxon>
        <taxon>Eucarida</taxon>
        <taxon>Decapoda</taxon>
        <taxon>Pleocyemata</taxon>
        <taxon>Caridea</taxon>
        <taxon>Atyoidea</taxon>
        <taxon>Atyidae</taxon>
        <taxon>Halocaridina</taxon>
    </lineage>
</organism>
<evidence type="ECO:0000313" key="3">
    <source>
        <dbReference type="Proteomes" id="UP001381693"/>
    </source>
</evidence>
<name>A0AAN9ACC9_HALRR</name>
<feature type="compositionally biased region" description="Basic residues" evidence="1">
    <location>
        <begin position="157"/>
        <end position="172"/>
    </location>
</feature>
<feature type="compositionally biased region" description="Acidic residues" evidence="1">
    <location>
        <begin position="177"/>
        <end position="191"/>
    </location>
</feature>
<gene>
    <name evidence="2" type="ORF">SK128_011729</name>
</gene>
<evidence type="ECO:0000313" key="2">
    <source>
        <dbReference type="EMBL" id="KAK7083213.1"/>
    </source>
</evidence>
<feature type="region of interest" description="Disordered" evidence="1">
    <location>
        <begin position="138"/>
        <end position="191"/>
    </location>
</feature>
<proteinExistence type="predicted"/>
<dbReference type="Proteomes" id="UP001381693">
    <property type="component" value="Unassembled WGS sequence"/>
</dbReference>
<protein>
    <submittedName>
        <fullName evidence="2">Uncharacterized protein</fullName>
    </submittedName>
</protein>
<feature type="compositionally biased region" description="Acidic residues" evidence="1">
    <location>
        <begin position="141"/>
        <end position="152"/>
    </location>
</feature>
<sequence length="191" mass="22365">MGEGSRGWRQGGHGKLEEIQAGYVDPLPPSMQGLNMEEFYEVDIDWRMLTTARPTTRHEEEIFSRFVEMGRRQLQRIRRDAEMLAQGKDWRGRIVKVVPGRGSVPETRLPVCKECNEELCQGGCREYLYVNFARLPKEEKKEEDESDVDVEEDNPKPKGKKKRRRKKSKKKKQDQSEYQEEDADDEDDGEE</sequence>
<keyword evidence="3" id="KW-1185">Reference proteome</keyword>